<proteinExistence type="predicted"/>
<evidence type="ECO:0000313" key="2">
    <source>
        <dbReference type="Proteomes" id="UP001460270"/>
    </source>
</evidence>
<dbReference type="Proteomes" id="UP001460270">
    <property type="component" value="Unassembled WGS sequence"/>
</dbReference>
<comment type="caution">
    <text evidence="1">The sequence shown here is derived from an EMBL/GenBank/DDBJ whole genome shotgun (WGS) entry which is preliminary data.</text>
</comment>
<keyword evidence="2" id="KW-1185">Reference proteome</keyword>
<reference evidence="2" key="1">
    <citation type="submission" date="2024-04" db="EMBL/GenBank/DDBJ databases">
        <title>Salinicola lusitanus LLJ914,a marine bacterium isolated from the Okinawa Trough.</title>
        <authorList>
            <person name="Li J."/>
        </authorList>
    </citation>
    <scope>NUCLEOTIDE SEQUENCE [LARGE SCALE GENOMIC DNA]</scope>
</reference>
<sequence>MAPKHALLSWAGGLNFKDDPCSSFPTAAAAWIHSSGSRSRRRAQMEDGMLARRTAAVCAVLMLVMQGSSAAQADQGRQESMRLVMPLEQKVPSNLSDALGTGDKPVMDEADSQLKVFSEAKAAVWTETEEAVRTGPDKKVIAESGTLTSASAWTEVGAEWRPVDAGLSRDSAAWLGGPHMDKV</sequence>
<organism evidence="1 2">
    <name type="scientific">Mugilogobius chulae</name>
    <name type="common">yellowstripe goby</name>
    <dbReference type="NCBI Taxonomy" id="88201"/>
    <lineage>
        <taxon>Eukaryota</taxon>
        <taxon>Metazoa</taxon>
        <taxon>Chordata</taxon>
        <taxon>Craniata</taxon>
        <taxon>Vertebrata</taxon>
        <taxon>Euteleostomi</taxon>
        <taxon>Actinopterygii</taxon>
        <taxon>Neopterygii</taxon>
        <taxon>Teleostei</taxon>
        <taxon>Neoteleostei</taxon>
        <taxon>Acanthomorphata</taxon>
        <taxon>Gobiaria</taxon>
        <taxon>Gobiiformes</taxon>
        <taxon>Gobioidei</taxon>
        <taxon>Gobiidae</taxon>
        <taxon>Gobionellinae</taxon>
        <taxon>Mugilogobius</taxon>
    </lineage>
</organism>
<protein>
    <submittedName>
        <fullName evidence="1">Uncharacterized protein</fullName>
    </submittedName>
</protein>
<accession>A0AAW0NG87</accession>
<name>A0AAW0NG87_9GOBI</name>
<evidence type="ECO:0000313" key="1">
    <source>
        <dbReference type="EMBL" id="KAK7891983.1"/>
    </source>
</evidence>
<dbReference type="AlphaFoldDB" id="A0AAW0NG87"/>
<gene>
    <name evidence="1" type="ORF">WMY93_023946</name>
</gene>
<dbReference type="EMBL" id="JBBPFD010000017">
    <property type="protein sequence ID" value="KAK7891983.1"/>
    <property type="molecule type" value="Genomic_DNA"/>
</dbReference>